<reference evidence="1" key="2">
    <citation type="journal article" date="2022" name="New Phytol.">
        <title>Evolutionary transition to the ectomycorrhizal habit in the genomes of a hyperdiverse lineage of mushroom-forming fungi.</title>
        <authorList>
            <person name="Looney B."/>
            <person name="Miyauchi S."/>
            <person name="Morin E."/>
            <person name="Drula E."/>
            <person name="Courty P.E."/>
            <person name="Kohler A."/>
            <person name="Kuo A."/>
            <person name="LaButti K."/>
            <person name="Pangilinan J."/>
            <person name="Lipzen A."/>
            <person name="Riley R."/>
            <person name="Andreopoulos W."/>
            <person name="He G."/>
            <person name="Johnson J."/>
            <person name="Nolan M."/>
            <person name="Tritt A."/>
            <person name="Barry K.W."/>
            <person name="Grigoriev I.V."/>
            <person name="Nagy L.G."/>
            <person name="Hibbett D."/>
            <person name="Henrissat B."/>
            <person name="Matheny P.B."/>
            <person name="Labbe J."/>
            <person name="Martin F.M."/>
        </authorList>
    </citation>
    <scope>NUCLEOTIDE SEQUENCE</scope>
    <source>
        <strain evidence="1">EC-137</strain>
    </source>
</reference>
<evidence type="ECO:0000313" key="2">
    <source>
        <dbReference type="Proteomes" id="UP000814128"/>
    </source>
</evidence>
<protein>
    <submittedName>
        <fullName evidence="1">Magnesium transporter</fullName>
    </submittedName>
</protein>
<accession>A0ACB8QKV4</accession>
<reference evidence="1" key="1">
    <citation type="submission" date="2021-02" db="EMBL/GenBank/DDBJ databases">
        <authorList>
            <consortium name="DOE Joint Genome Institute"/>
            <person name="Ahrendt S."/>
            <person name="Looney B.P."/>
            <person name="Miyauchi S."/>
            <person name="Morin E."/>
            <person name="Drula E."/>
            <person name="Courty P.E."/>
            <person name="Chicoki N."/>
            <person name="Fauchery L."/>
            <person name="Kohler A."/>
            <person name="Kuo A."/>
            <person name="Labutti K."/>
            <person name="Pangilinan J."/>
            <person name="Lipzen A."/>
            <person name="Riley R."/>
            <person name="Andreopoulos W."/>
            <person name="He G."/>
            <person name="Johnson J."/>
            <person name="Barry K.W."/>
            <person name="Grigoriev I.V."/>
            <person name="Nagy L."/>
            <person name="Hibbett D."/>
            <person name="Henrissat B."/>
            <person name="Matheny P.B."/>
            <person name="Labbe J."/>
            <person name="Martin F."/>
        </authorList>
    </citation>
    <scope>NUCLEOTIDE SEQUENCE</scope>
    <source>
        <strain evidence="1">EC-137</strain>
    </source>
</reference>
<proteinExistence type="predicted"/>
<evidence type="ECO:0000313" key="1">
    <source>
        <dbReference type="EMBL" id="KAI0032302.1"/>
    </source>
</evidence>
<dbReference type="EMBL" id="MU273550">
    <property type="protein sequence ID" value="KAI0032302.1"/>
    <property type="molecule type" value="Genomic_DNA"/>
</dbReference>
<name>A0ACB8QKV4_9AGAM</name>
<feature type="non-terminal residue" evidence="1">
    <location>
        <position position="95"/>
    </location>
</feature>
<comment type="caution">
    <text evidence="1">The sequence shown here is derived from an EMBL/GenBank/DDBJ whole genome shotgun (WGS) entry which is preliminary data.</text>
</comment>
<sequence length="95" mass="10381">MLGQILFALACMLLLHATYSTYEHVSYLKAFGRPEGPLPPDIVAEALLSLLLGILGACIRAPAAKDITWAGEMKTRTIDEMDSRLGFANFVTRGR</sequence>
<gene>
    <name evidence="1" type="ORF">K488DRAFT_20286</name>
</gene>
<dbReference type="Proteomes" id="UP000814128">
    <property type="component" value="Unassembled WGS sequence"/>
</dbReference>
<organism evidence="1 2">
    <name type="scientific">Vararia minispora EC-137</name>
    <dbReference type="NCBI Taxonomy" id="1314806"/>
    <lineage>
        <taxon>Eukaryota</taxon>
        <taxon>Fungi</taxon>
        <taxon>Dikarya</taxon>
        <taxon>Basidiomycota</taxon>
        <taxon>Agaricomycotina</taxon>
        <taxon>Agaricomycetes</taxon>
        <taxon>Russulales</taxon>
        <taxon>Lachnocladiaceae</taxon>
        <taxon>Vararia</taxon>
    </lineage>
</organism>
<keyword evidence="2" id="KW-1185">Reference proteome</keyword>